<protein>
    <submittedName>
        <fullName evidence="2">ABC transporter permease</fullName>
    </submittedName>
</protein>
<dbReference type="InterPro" id="IPR010390">
    <property type="entry name" value="ABC-2_transporter-like"/>
</dbReference>
<gene>
    <name evidence="2" type="ORF">JIR001_27060</name>
</gene>
<feature type="transmembrane region" description="Helical" evidence="1">
    <location>
        <begin position="105"/>
        <end position="132"/>
    </location>
</feature>
<keyword evidence="1" id="KW-0812">Transmembrane</keyword>
<feature type="transmembrane region" description="Helical" evidence="1">
    <location>
        <begin position="199"/>
        <end position="221"/>
    </location>
</feature>
<feature type="transmembrane region" description="Helical" evidence="1">
    <location>
        <begin position="144"/>
        <end position="165"/>
    </location>
</feature>
<feature type="transmembrane region" description="Helical" evidence="1">
    <location>
        <begin position="62"/>
        <end position="84"/>
    </location>
</feature>
<dbReference type="AlphaFoldDB" id="A0A8D5ZQ26"/>
<evidence type="ECO:0000313" key="2">
    <source>
        <dbReference type="EMBL" id="BCU82923.1"/>
    </source>
</evidence>
<dbReference type="EMBL" id="AP024601">
    <property type="protein sequence ID" value="BCU82923.1"/>
    <property type="molecule type" value="Genomic_DNA"/>
</dbReference>
<organism evidence="2 3">
    <name type="scientific">Polycladomyces abyssicola</name>
    <dbReference type="NCBI Taxonomy" id="1125966"/>
    <lineage>
        <taxon>Bacteria</taxon>
        <taxon>Bacillati</taxon>
        <taxon>Bacillota</taxon>
        <taxon>Bacilli</taxon>
        <taxon>Bacillales</taxon>
        <taxon>Thermoactinomycetaceae</taxon>
        <taxon>Polycladomyces</taxon>
    </lineage>
</organism>
<reference evidence="2" key="1">
    <citation type="journal article" date="2013" name="Int. J. Syst. Evol. Microbiol.">
        <title>Polycladomyces abyssicola gen. nov., sp. nov., a thermophilic filamentous bacterium isolated from hemipelagic sediment.</title>
        <authorList>
            <person name="Tsubouchi T."/>
            <person name="Shimane Y."/>
            <person name="Mori K."/>
            <person name="Usui K."/>
            <person name="Hiraki T."/>
            <person name="Tame A."/>
            <person name="Uematsu K."/>
            <person name="Maruyama T."/>
            <person name="Hatada Y."/>
        </authorList>
    </citation>
    <scope>NUCLEOTIDE SEQUENCE</scope>
    <source>
        <strain evidence="2">JIR-001</strain>
    </source>
</reference>
<feature type="transmembrane region" description="Helical" evidence="1">
    <location>
        <begin position="227"/>
        <end position="249"/>
    </location>
</feature>
<sequence length="261" mass="30564">MFYVRIFLQYLEQYLKTRLAYRWDFLAQFVTDLSFQAVNLVFILVVFSHTTSIKGWTREEVIFIYGYFLVPFAVFAAFFNLWEFNERYIIKGEMDRVLPRPVHSLVQVMLETMAPESLAGAVVGLLIMGWAAARMNLQWTIWDIPLFVIFVIGGVLIYGGIYIALTSISFFSDSKTDIQPIMYNIGNYGRYPVNLYHRIIQFVLTWVLPFAFVGFYPASYLLDRDHWMWLAFLTPVVGVVYFIFGVFCWNWGVRHYRGAGN</sequence>
<dbReference type="PANTHER" id="PTHR36833:SF1">
    <property type="entry name" value="INTEGRAL MEMBRANE TRANSPORT PROTEIN"/>
    <property type="match status" value="1"/>
</dbReference>
<dbReference type="KEGG" id="pabs:JIR001_27060"/>
<dbReference type="Pfam" id="PF06182">
    <property type="entry name" value="ABC2_membrane_6"/>
    <property type="match status" value="1"/>
</dbReference>
<evidence type="ECO:0000256" key="1">
    <source>
        <dbReference type="SAM" id="Phobius"/>
    </source>
</evidence>
<feature type="transmembrane region" description="Helical" evidence="1">
    <location>
        <begin position="25"/>
        <end position="50"/>
    </location>
</feature>
<dbReference type="RefSeq" id="WP_212773208.1">
    <property type="nucleotide sequence ID" value="NZ_AP024601.1"/>
</dbReference>
<keyword evidence="1" id="KW-0472">Membrane</keyword>
<proteinExistence type="predicted"/>
<reference evidence="2" key="2">
    <citation type="journal article" date="2021" name="Microbiol. Resour. Announc.">
        <title>Complete Genome Sequence of Polycladomyces abyssicola JIR-001T, Isolated from Hemipelagic Sediment in Deep Seawater.</title>
        <authorList>
            <person name="Tsubouchi T."/>
            <person name="Kaneko Y."/>
        </authorList>
    </citation>
    <scope>NUCLEOTIDE SEQUENCE</scope>
    <source>
        <strain evidence="2">JIR-001</strain>
    </source>
</reference>
<name>A0A8D5ZQ26_9BACL</name>
<dbReference type="PANTHER" id="PTHR36833">
    <property type="entry name" value="SLR0610 PROTEIN-RELATED"/>
    <property type="match status" value="1"/>
</dbReference>
<dbReference type="Proteomes" id="UP000677436">
    <property type="component" value="Chromosome"/>
</dbReference>
<accession>A0A8D5ZQ26</accession>
<keyword evidence="1" id="KW-1133">Transmembrane helix</keyword>
<evidence type="ECO:0000313" key="3">
    <source>
        <dbReference type="Proteomes" id="UP000677436"/>
    </source>
</evidence>
<keyword evidence="3" id="KW-1185">Reference proteome</keyword>